<feature type="region of interest" description="Disordered" evidence="1">
    <location>
        <begin position="87"/>
        <end position="171"/>
    </location>
</feature>
<dbReference type="AlphaFoldDB" id="A0A068SE85"/>
<keyword evidence="4" id="KW-1185">Reference proteome</keyword>
<dbReference type="STRING" id="1263082.A0A068SE85"/>
<dbReference type="OrthoDB" id="547796at2759"/>
<evidence type="ECO:0000259" key="2">
    <source>
        <dbReference type="Pfam" id="PF09350"/>
    </source>
</evidence>
<sequence>MALYRSTITRTCTCRLGIRSLATRSIFDPDPEEDRLNKLTRQQRKPRQQQQSQHEKPWDGDESVADSVLRMIMDKYNKPLRVEGAARRHLPQPQVHPSQVQGLYDDDKQETSSGEKAVLRDKLARSKKQKRIMSARDAAFDYSMERKYPSTKQEKEKREEEHEQERPRSIAEIASLAEERIREAKAKGHFDNLAGRGKPIPVDIHESNPFVDRTEYFLNRIVQRQGAAPPWIMMQQEVDTEITQLRTSLQRSLEICMMDGGIPSTTRVFRDWQQQHGDYFEKLSEKVNQQVRSYNVMCPASVRKNRINLEEELQDVYRRSTAQNK</sequence>
<evidence type="ECO:0000313" key="3">
    <source>
        <dbReference type="EMBL" id="CDH60142.1"/>
    </source>
</evidence>
<dbReference type="InterPro" id="IPR018961">
    <property type="entry name" value="DnaJ_homolog_subfam-C_membr-28"/>
</dbReference>
<dbReference type="PANTHER" id="PTHR39394:SF1">
    <property type="entry name" value="DNAJ HOMOLOGUE SUBFAMILY C MEMBER 28 CONSERVED DOMAIN-CONTAINING PROTEIN"/>
    <property type="match status" value="1"/>
</dbReference>
<feature type="compositionally biased region" description="Basic and acidic residues" evidence="1">
    <location>
        <begin position="143"/>
        <end position="169"/>
    </location>
</feature>
<dbReference type="Proteomes" id="UP000027586">
    <property type="component" value="Unassembled WGS sequence"/>
</dbReference>
<dbReference type="Pfam" id="PF09350">
    <property type="entry name" value="DJC28_CD"/>
    <property type="match status" value="1"/>
</dbReference>
<dbReference type="EMBL" id="CBTN010000084">
    <property type="protein sequence ID" value="CDH60142.1"/>
    <property type="molecule type" value="Genomic_DNA"/>
</dbReference>
<protein>
    <recommendedName>
        <fullName evidence="2">DnaJ homologue subfamily C member 28 conserved domain-containing protein</fullName>
    </recommendedName>
</protein>
<evidence type="ECO:0000256" key="1">
    <source>
        <dbReference type="SAM" id="MobiDB-lite"/>
    </source>
</evidence>
<dbReference type="VEuPathDB" id="FungiDB:LCOR_10933.1"/>
<accession>A0A068SE85</accession>
<gene>
    <name evidence="3" type="ORF">LCOR_10933.1</name>
</gene>
<name>A0A068SE85_9FUNG</name>
<feature type="domain" description="DnaJ homologue subfamily C member 28 conserved" evidence="2">
    <location>
        <begin position="176"/>
        <end position="246"/>
    </location>
</feature>
<organism evidence="3 4">
    <name type="scientific">Lichtheimia corymbifera JMRC:FSU:9682</name>
    <dbReference type="NCBI Taxonomy" id="1263082"/>
    <lineage>
        <taxon>Eukaryota</taxon>
        <taxon>Fungi</taxon>
        <taxon>Fungi incertae sedis</taxon>
        <taxon>Mucoromycota</taxon>
        <taxon>Mucoromycotina</taxon>
        <taxon>Mucoromycetes</taxon>
        <taxon>Mucorales</taxon>
        <taxon>Lichtheimiaceae</taxon>
        <taxon>Lichtheimia</taxon>
    </lineage>
</organism>
<proteinExistence type="predicted"/>
<evidence type="ECO:0000313" key="4">
    <source>
        <dbReference type="Proteomes" id="UP000027586"/>
    </source>
</evidence>
<reference evidence="3" key="1">
    <citation type="submission" date="2013-08" db="EMBL/GenBank/DDBJ databases">
        <title>Gene expansion shapes genome architecture in the human pathogen Lichtheimia corymbifera: an evolutionary genomics analysis in the ancient terrestrial Mucorales (Mucoromycotina).</title>
        <authorList>
            <person name="Schwartze V.U."/>
            <person name="Winter S."/>
            <person name="Shelest E."/>
            <person name="Marcet-Houben M."/>
            <person name="Horn F."/>
            <person name="Wehner S."/>
            <person name="Hoffmann K."/>
            <person name="Riege K."/>
            <person name="Sammeth M."/>
            <person name="Nowrousian M."/>
            <person name="Valiante V."/>
            <person name="Linde J."/>
            <person name="Jacobsen I.D."/>
            <person name="Marz M."/>
            <person name="Brakhage A.A."/>
            <person name="Gabaldon T."/>
            <person name="Bocker S."/>
            <person name="Voigt K."/>
        </authorList>
    </citation>
    <scope>NUCLEOTIDE SEQUENCE [LARGE SCALE GENOMIC DNA]</scope>
    <source>
        <strain evidence="3">FSU 9682</strain>
    </source>
</reference>
<feature type="region of interest" description="Disordered" evidence="1">
    <location>
        <begin position="38"/>
        <end position="63"/>
    </location>
</feature>
<dbReference type="PANTHER" id="PTHR39394">
    <property type="entry name" value="YALI0E31793P"/>
    <property type="match status" value="1"/>
</dbReference>
<comment type="caution">
    <text evidence="3">The sequence shown here is derived from an EMBL/GenBank/DDBJ whole genome shotgun (WGS) entry which is preliminary data.</text>
</comment>